<evidence type="ECO:0000256" key="4">
    <source>
        <dbReference type="ARBA" id="ARBA00022989"/>
    </source>
</evidence>
<evidence type="ECO:0000259" key="7">
    <source>
        <dbReference type="PROSITE" id="PS50893"/>
    </source>
</evidence>
<dbReference type="GO" id="GO:0005524">
    <property type="term" value="F:ATP binding"/>
    <property type="evidence" value="ECO:0007669"/>
    <property type="project" value="InterPro"/>
</dbReference>
<evidence type="ECO:0000256" key="3">
    <source>
        <dbReference type="ARBA" id="ARBA00022692"/>
    </source>
</evidence>
<feature type="domain" description="ABC transporter" evidence="7">
    <location>
        <begin position="390"/>
        <end position="598"/>
    </location>
</feature>
<dbReference type="SUPFAM" id="SSF52540">
    <property type="entry name" value="P-loop containing nucleoside triphosphate hydrolases"/>
    <property type="match status" value="1"/>
</dbReference>
<dbReference type="GO" id="GO:0016887">
    <property type="term" value="F:ATP hydrolysis activity"/>
    <property type="evidence" value="ECO:0007669"/>
    <property type="project" value="InterPro"/>
</dbReference>
<dbReference type="PATRIC" id="fig|1172194.4.peg.4291"/>
<feature type="transmembrane region" description="Helical" evidence="6">
    <location>
        <begin position="47"/>
        <end position="68"/>
    </location>
</feature>
<keyword evidence="4 6" id="KW-1133">Transmembrane helix</keyword>
<dbReference type="InterPro" id="IPR050835">
    <property type="entry name" value="ABC_transporter_sub-D"/>
</dbReference>
<evidence type="ECO:0000313" key="9">
    <source>
        <dbReference type="EMBL" id="EIT67991.1"/>
    </source>
</evidence>
<dbReference type="Gene3D" id="3.40.50.300">
    <property type="entry name" value="P-loop containing nucleotide triphosphate hydrolases"/>
    <property type="match status" value="1"/>
</dbReference>
<dbReference type="SUPFAM" id="SSF90123">
    <property type="entry name" value="ABC transporter transmembrane region"/>
    <property type="match status" value="1"/>
</dbReference>
<dbReference type="InterPro" id="IPR003439">
    <property type="entry name" value="ABC_transporter-like_ATP-bd"/>
</dbReference>
<dbReference type="AlphaFoldDB" id="I8HXB2"/>
<feature type="transmembrane region" description="Helical" evidence="6">
    <location>
        <begin position="169"/>
        <end position="188"/>
    </location>
</feature>
<accession>I8HXB2</accession>
<evidence type="ECO:0000313" key="10">
    <source>
        <dbReference type="Proteomes" id="UP000003704"/>
    </source>
</evidence>
<keyword evidence="2" id="KW-0813">Transport</keyword>
<evidence type="ECO:0000259" key="8">
    <source>
        <dbReference type="PROSITE" id="PS50929"/>
    </source>
</evidence>
<name>I8HXB2_9GAMM</name>
<protein>
    <submittedName>
        <fullName evidence="9">ABC transporter domain protein</fullName>
    </submittedName>
</protein>
<proteinExistence type="predicted"/>
<dbReference type="GO" id="GO:0005886">
    <property type="term" value="C:plasma membrane"/>
    <property type="evidence" value="ECO:0007669"/>
    <property type="project" value="UniProtKB-SubCell"/>
</dbReference>
<evidence type="ECO:0000256" key="1">
    <source>
        <dbReference type="ARBA" id="ARBA00004651"/>
    </source>
</evidence>
<dbReference type="Gene3D" id="1.20.1560.10">
    <property type="entry name" value="ABC transporter type 1, transmembrane domain"/>
    <property type="match status" value="1"/>
</dbReference>
<dbReference type="Pfam" id="PF06472">
    <property type="entry name" value="ABC_membrane_2"/>
    <property type="match status" value="1"/>
</dbReference>
<keyword evidence="5 6" id="KW-0472">Membrane</keyword>
<dbReference type="EMBL" id="AKGD01000004">
    <property type="protein sequence ID" value="EIT67991.1"/>
    <property type="molecule type" value="Genomic_DNA"/>
</dbReference>
<feature type="transmembrane region" description="Helical" evidence="6">
    <location>
        <begin position="88"/>
        <end position="108"/>
    </location>
</feature>
<dbReference type="InterPro" id="IPR036640">
    <property type="entry name" value="ABC1_TM_sf"/>
</dbReference>
<gene>
    <name evidence="9" type="ORF">WQQ_44260</name>
</gene>
<dbReference type="InterPro" id="IPR027417">
    <property type="entry name" value="P-loop_NTPase"/>
</dbReference>
<feature type="transmembrane region" description="Helical" evidence="6">
    <location>
        <begin position="208"/>
        <end position="228"/>
    </location>
</feature>
<dbReference type="InterPro" id="IPR011527">
    <property type="entry name" value="ABC1_TM_dom"/>
</dbReference>
<comment type="caution">
    <text evidence="9">The sequence shown here is derived from an EMBL/GenBank/DDBJ whole genome shotgun (WGS) entry which is preliminary data.</text>
</comment>
<dbReference type="PANTHER" id="PTHR11384">
    <property type="entry name" value="ATP-BINDING CASSETTE, SUB-FAMILY D MEMBER"/>
    <property type="match status" value="1"/>
</dbReference>
<organism evidence="9 10">
    <name type="scientific">Hydrocarboniphaga effusa AP103</name>
    <dbReference type="NCBI Taxonomy" id="1172194"/>
    <lineage>
        <taxon>Bacteria</taxon>
        <taxon>Pseudomonadati</taxon>
        <taxon>Pseudomonadota</taxon>
        <taxon>Gammaproteobacteria</taxon>
        <taxon>Nevskiales</taxon>
        <taxon>Nevskiaceae</taxon>
        <taxon>Hydrocarboniphaga</taxon>
    </lineage>
</organism>
<dbReference type="Proteomes" id="UP000003704">
    <property type="component" value="Unassembled WGS sequence"/>
</dbReference>
<dbReference type="PROSITE" id="PS50929">
    <property type="entry name" value="ABC_TM1F"/>
    <property type="match status" value="1"/>
</dbReference>
<keyword evidence="3 6" id="KW-0812">Transmembrane</keyword>
<reference evidence="9 10" key="1">
    <citation type="journal article" date="2012" name="J. Bacteriol.">
        <title>Genome Sequence of n-Alkane-Degrading Hydrocarboniphaga effusa Strain AP103T (ATCC BAA-332T).</title>
        <authorList>
            <person name="Chang H.K."/>
            <person name="Zylstra G.J."/>
            <person name="Chae J.C."/>
        </authorList>
    </citation>
    <scope>NUCLEOTIDE SEQUENCE [LARGE SCALE GENOMIC DNA]</scope>
    <source>
        <strain evidence="9 10">AP103</strain>
    </source>
</reference>
<evidence type="ECO:0000256" key="2">
    <source>
        <dbReference type="ARBA" id="ARBA00022448"/>
    </source>
</evidence>
<evidence type="ECO:0000256" key="5">
    <source>
        <dbReference type="ARBA" id="ARBA00023136"/>
    </source>
</evidence>
<dbReference type="RefSeq" id="WP_007187361.1">
    <property type="nucleotide sequence ID" value="NZ_AKGD01000004.1"/>
</dbReference>
<feature type="domain" description="ABC transmembrane type-1" evidence="8">
    <location>
        <begin position="72"/>
        <end position="352"/>
    </location>
</feature>
<keyword evidence="10" id="KW-1185">Reference proteome</keyword>
<dbReference type="GO" id="GO:0140359">
    <property type="term" value="F:ABC-type transporter activity"/>
    <property type="evidence" value="ECO:0007669"/>
    <property type="project" value="InterPro"/>
</dbReference>
<evidence type="ECO:0000256" key="6">
    <source>
        <dbReference type="SAM" id="Phobius"/>
    </source>
</evidence>
<dbReference type="PROSITE" id="PS50893">
    <property type="entry name" value="ABC_TRANSPORTER_2"/>
    <property type="match status" value="1"/>
</dbReference>
<dbReference type="STRING" id="1172194.WQQ_44260"/>
<sequence>MAKAKRKSRDDADDLVAAEMGTVAETRLGRQIGLVMQALRSSAVARILLGLIVALVVVVLATAYGQVHLNRWNQPFYDALSRRDLKDFMTQLGVFFIIVGCLLVLNVIQRWIVEHLKLRLREGLTRDLINRWMQPRRAFWLANSGSMGVNPDQRMQEDARKFTELSADLGVGLLQATILFVTFAGVLWGLSTDFSFRIGDADYAVPGFMLWAAIAYALIGSLLSYWVGRSLIGSNAERYAREADLRFALVRVNEHLDGVSLARGEPDEGRRINRYLDDTLRSMRRLATEHTNLTWVTSGFGWITNIAPTLVAVPLYFTGKISFGGLMMAAAAFTQAQSSLRWFVDNFSTIADWRAGLLRVASFRQALLTEQGLDQIERRIAYTQSTDESLRIESLQVEAQSGRERVEESPVRIEAGQRVMVISAPGTSKTMLFRALAGLWPWGSGRIEMPSVETIFYVPRGTPYLPAGSLREALAYPDDAQSFEAQRYAQALERLGLDRLVPLLDESRRWDRELGQDEQLCVAFARMLLQAPAWVLIDDAFSVLEEDSLARVVDVLRNELKATGLIHIGGSVQGHETLFDRSLHLVKMPGPAITVEEAP</sequence>
<comment type="subcellular location">
    <subcellularLocation>
        <location evidence="1">Cell membrane</location>
        <topology evidence="1">Multi-pass membrane protein</topology>
    </subcellularLocation>
</comment>
<feature type="transmembrane region" description="Helical" evidence="6">
    <location>
        <begin position="293"/>
        <end position="317"/>
    </location>
</feature>
<dbReference type="PANTHER" id="PTHR11384:SF59">
    <property type="entry name" value="LYSOSOMAL COBALAMIN TRANSPORTER ABCD4"/>
    <property type="match status" value="1"/>
</dbReference>